<feature type="region of interest" description="Disordered" evidence="1">
    <location>
        <begin position="167"/>
        <end position="201"/>
    </location>
</feature>
<comment type="caution">
    <text evidence="2">The sequence shown here is derived from an EMBL/GenBank/DDBJ whole genome shotgun (WGS) entry which is preliminary data.</text>
</comment>
<protein>
    <submittedName>
        <fullName evidence="2">Uncharacterized protein</fullName>
    </submittedName>
</protein>
<proteinExistence type="predicted"/>
<keyword evidence="3" id="KW-1185">Reference proteome</keyword>
<organism evidence="2 3">
    <name type="scientific">Mycena belliarum</name>
    <dbReference type="NCBI Taxonomy" id="1033014"/>
    <lineage>
        <taxon>Eukaryota</taxon>
        <taxon>Fungi</taxon>
        <taxon>Dikarya</taxon>
        <taxon>Basidiomycota</taxon>
        <taxon>Agaricomycotina</taxon>
        <taxon>Agaricomycetes</taxon>
        <taxon>Agaricomycetidae</taxon>
        <taxon>Agaricales</taxon>
        <taxon>Marasmiineae</taxon>
        <taxon>Mycenaceae</taxon>
        <taxon>Mycena</taxon>
    </lineage>
</organism>
<reference evidence="2" key="1">
    <citation type="submission" date="2023-03" db="EMBL/GenBank/DDBJ databases">
        <title>Massive genome expansion in bonnet fungi (Mycena s.s.) driven by repeated elements and novel gene families across ecological guilds.</title>
        <authorList>
            <consortium name="Lawrence Berkeley National Laboratory"/>
            <person name="Harder C.B."/>
            <person name="Miyauchi S."/>
            <person name="Viragh M."/>
            <person name="Kuo A."/>
            <person name="Thoen E."/>
            <person name="Andreopoulos B."/>
            <person name="Lu D."/>
            <person name="Skrede I."/>
            <person name="Drula E."/>
            <person name="Henrissat B."/>
            <person name="Morin E."/>
            <person name="Kohler A."/>
            <person name="Barry K."/>
            <person name="LaButti K."/>
            <person name="Morin E."/>
            <person name="Salamov A."/>
            <person name="Lipzen A."/>
            <person name="Mereny Z."/>
            <person name="Hegedus B."/>
            <person name="Baldrian P."/>
            <person name="Stursova M."/>
            <person name="Weitz H."/>
            <person name="Taylor A."/>
            <person name="Grigoriev I.V."/>
            <person name="Nagy L.G."/>
            <person name="Martin F."/>
            <person name="Kauserud H."/>
        </authorList>
    </citation>
    <scope>NUCLEOTIDE SEQUENCE</scope>
    <source>
        <strain evidence="2">CBHHK173m</strain>
    </source>
</reference>
<dbReference type="Proteomes" id="UP001222325">
    <property type="component" value="Unassembled WGS sequence"/>
</dbReference>
<sequence>MAARNEPIDTFSHAFLATEITNPAWVVFNSRHASIQRVSLELFQLVAPNNSPVLISATTIRLFADYNVALTTGADIPDIAPIYYNDFAAYLNAHDESGFGWAYINDDGTIAWTDGMAVARPEAFYVRDHEIYEAYLPPNHVAVTQAYFEKAERLHAQDEFRQNKWFQERTNKCSRQSGPAPDSKEAMADFHRRRQSDQTSE</sequence>
<dbReference type="EMBL" id="JARJCN010000067">
    <property type="protein sequence ID" value="KAJ7078274.1"/>
    <property type="molecule type" value="Genomic_DNA"/>
</dbReference>
<name>A0AAD6XKV6_9AGAR</name>
<evidence type="ECO:0000256" key="1">
    <source>
        <dbReference type="SAM" id="MobiDB-lite"/>
    </source>
</evidence>
<evidence type="ECO:0000313" key="2">
    <source>
        <dbReference type="EMBL" id="KAJ7078274.1"/>
    </source>
</evidence>
<gene>
    <name evidence="2" type="ORF">B0H15DRAFT_804879</name>
</gene>
<dbReference type="AlphaFoldDB" id="A0AAD6XKV6"/>
<accession>A0AAD6XKV6</accession>
<evidence type="ECO:0000313" key="3">
    <source>
        <dbReference type="Proteomes" id="UP001222325"/>
    </source>
</evidence>